<evidence type="ECO:0000256" key="1">
    <source>
        <dbReference type="ARBA" id="ARBA00022690"/>
    </source>
</evidence>
<evidence type="ECO:0000313" key="5">
    <source>
        <dbReference type="EMBL" id="KAG2321442.1"/>
    </source>
</evidence>
<feature type="chain" id="PRO_5036489418" description="Cystatin domain-containing protein" evidence="3">
    <location>
        <begin position="21"/>
        <end position="126"/>
    </location>
</feature>
<keyword evidence="3" id="KW-0732">Signal</keyword>
<accession>A0A8X8B4M8</accession>
<comment type="caution">
    <text evidence="5">The sequence shown here is derived from an EMBL/GenBank/DDBJ whole genome shotgun (WGS) entry which is preliminary data.</text>
</comment>
<name>A0A8X8B4M8_BRACI</name>
<dbReference type="InterPro" id="IPR000010">
    <property type="entry name" value="Cystatin_dom"/>
</dbReference>
<protein>
    <recommendedName>
        <fullName evidence="4">Cystatin domain-containing protein</fullName>
    </recommendedName>
</protein>
<reference evidence="5 6" key="1">
    <citation type="submission" date="2020-02" db="EMBL/GenBank/DDBJ databases">
        <authorList>
            <person name="Ma Q."/>
            <person name="Huang Y."/>
            <person name="Song X."/>
            <person name="Pei D."/>
        </authorList>
    </citation>
    <scope>NUCLEOTIDE SEQUENCE [LARGE SCALE GENOMIC DNA]</scope>
    <source>
        <strain evidence="5">Sxm20200214</strain>
        <tissue evidence="5">Leaf</tissue>
    </source>
</reference>
<keyword evidence="6" id="KW-1185">Reference proteome</keyword>
<keyword evidence="1" id="KW-0646">Protease inhibitor</keyword>
<evidence type="ECO:0000256" key="2">
    <source>
        <dbReference type="ARBA" id="ARBA00022704"/>
    </source>
</evidence>
<evidence type="ECO:0000259" key="4">
    <source>
        <dbReference type="Pfam" id="PF16845"/>
    </source>
</evidence>
<feature type="domain" description="Cystatin" evidence="4">
    <location>
        <begin position="31"/>
        <end position="105"/>
    </location>
</feature>
<evidence type="ECO:0000313" key="6">
    <source>
        <dbReference type="Proteomes" id="UP000886595"/>
    </source>
</evidence>
<dbReference type="SUPFAM" id="SSF54403">
    <property type="entry name" value="Cystatin/monellin"/>
    <property type="match status" value="1"/>
</dbReference>
<dbReference type="Pfam" id="PF16845">
    <property type="entry name" value="SQAPI"/>
    <property type="match status" value="1"/>
</dbReference>
<dbReference type="InterPro" id="IPR046350">
    <property type="entry name" value="Cystatin_sf"/>
</dbReference>
<dbReference type="OrthoDB" id="2016588at2759"/>
<dbReference type="Gene3D" id="3.10.450.10">
    <property type="match status" value="1"/>
</dbReference>
<dbReference type="PANTHER" id="PTHR47364">
    <property type="entry name" value="CYSTEINE PROTEINASE INHIBITOR 5"/>
    <property type="match status" value="1"/>
</dbReference>
<dbReference type="AlphaFoldDB" id="A0A8X8B4M8"/>
<keyword evidence="2" id="KW-0789">Thiol protease inhibitor</keyword>
<dbReference type="Proteomes" id="UP000886595">
    <property type="component" value="Unassembled WGS sequence"/>
</dbReference>
<evidence type="ECO:0000256" key="3">
    <source>
        <dbReference type="SAM" id="SignalP"/>
    </source>
</evidence>
<proteinExistence type="predicted"/>
<organism evidence="5 6">
    <name type="scientific">Brassica carinata</name>
    <name type="common">Ethiopian mustard</name>
    <name type="synonym">Abyssinian cabbage</name>
    <dbReference type="NCBI Taxonomy" id="52824"/>
    <lineage>
        <taxon>Eukaryota</taxon>
        <taxon>Viridiplantae</taxon>
        <taxon>Streptophyta</taxon>
        <taxon>Embryophyta</taxon>
        <taxon>Tracheophyta</taxon>
        <taxon>Spermatophyta</taxon>
        <taxon>Magnoliopsida</taxon>
        <taxon>eudicotyledons</taxon>
        <taxon>Gunneridae</taxon>
        <taxon>Pentapetalae</taxon>
        <taxon>rosids</taxon>
        <taxon>malvids</taxon>
        <taxon>Brassicales</taxon>
        <taxon>Brassicaceae</taxon>
        <taxon>Brassiceae</taxon>
        <taxon>Brassica</taxon>
    </lineage>
</organism>
<dbReference type="GO" id="GO:0004869">
    <property type="term" value="F:cysteine-type endopeptidase inhibitor activity"/>
    <property type="evidence" value="ECO:0007669"/>
    <property type="project" value="UniProtKB-KW"/>
</dbReference>
<feature type="signal peptide" evidence="3">
    <location>
        <begin position="1"/>
        <end position="20"/>
    </location>
</feature>
<dbReference type="PANTHER" id="PTHR47364:SF5">
    <property type="entry name" value="CYSTEINE PROTEINASE INHIBITOR 4"/>
    <property type="match status" value="1"/>
</dbReference>
<dbReference type="EMBL" id="JAAMPC010000003">
    <property type="protein sequence ID" value="KAG2321442.1"/>
    <property type="molecule type" value="Genomic_DNA"/>
</dbReference>
<gene>
    <name evidence="5" type="ORF">Bca52824_014655</name>
</gene>
<sequence>MKSLICLSLILLPLFSVVEGQLPPRCPDTDEAVALAKFAISEHNWQSNANLVYVNVVQETMQLVTDISYRLIISAKIGSHAAKNYEAVVFRNIDDSKILLSFEECRFVNYVKRSRMYVEYVCIRYL</sequence>